<keyword evidence="10" id="KW-1185">Reference proteome</keyword>
<dbReference type="Gene3D" id="1.10.287.70">
    <property type="match status" value="2"/>
</dbReference>
<evidence type="ECO:0000256" key="6">
    <source>
        <dbReference type="ARBA" id="ARBA00023136"/>
    </source>
</evidence>
<keyword evidence="4 8" id="KW-1133">Transmembrane helix</keyword>
<keyword evidence="5" id="KW-0406">Ion transport</keyword>
<feature type="domain" description="Potassium channel" evidence="9">
    <location>
        <begin position="1115"/>
        <end position="1193"/>
    </location>
</feature>
<reference evidence="10" key="1">
    <citation type="submission" date="2022-06" db="EMBL/GenBank/DDBJ databases">
        <authorList>
            <person name="Berger JAMES D."/>
            <person name="Berger JAMES D."/>
        </authorList>
    </citation>
    <scope>NUCLEOTIDE SEQUENCE [LARGE SCALE GENOMIC DNA]</scope>
</reference>
<dbReference type="InterPro" id="IPR013099">
    <property type="entry name" value="K_chnl_dom"/>
</dbReference>
<reference evidence="11" key="2">
    <citation type="submission" date="2023-11" db="UniProtKB">
        <authorList>
            <consortium name="WormBaseParasite"/>
        </authorList>
    </citation>
    <scope>IDENTIFICATION</scope>
</reference>
<evidence type="ECO:0000313" key="11">
    <source>
        <dbReference type="WBParaSite" id="TREG1_71710.1"/>
    </source>
</evidence>
<dbReference type="GO" id="GO:0022841">
    <property type="term" value="F:potassium ion leak channel activity"/>
    <property type="evidence" value="ECO:0007669"/>
    <property type="project" value="TreeGrafter"/>
</dbReference>
<evidence type="ECO:0000256" key="2">
    <source>
        <dbReference type="ARBA" id="ARBA00022448"/>
    </source>
</evidence>
<proteinExistence type="predicted"/>
<keyword evidence="2" id="KW-0813">Transport</keyword>
<dbReference type="GO" id="GO:0015271">
    <property type="term" value="F:outward rectifier potassium channel activity"/>
    <property type="evidence" value="ECO:0007669"/>
    <property type="project" value="TreeGrafter"/>
</dbReference>
<organism evidence="10 11">
    <name type="scientific">Trichobilharzia regenti</name>
    <name type="common">Nasal bird schistosome</name>
    <dbReference type="NCBI Taxonomy" id="157069"/>
    <lineage>
        <taxon>Eukaryota</taxon>
        <taxon>Metazoa</taxon>
        <taxon>Spiralia</taxon>
        <taxon>Lophotrochozoa</taxon>
        <taxon>Platyhelminthes</taxon>
        <taxon>Trematoda</taxon>
        <taxon>Digenea</taxon>
        <taxon>Strigeidida</taxon>
        <taxon>Schistosomatoidea</taxon>
        <taxon>Schistosomatidae</taxon>
        <taxon>Trichobilharzia</taxon>
    </lineage>
</organism>
<comment type="subcellular location">
    <subcellularLocation>
        <location evidence="1">Membrane</location>
        <topology evidence="1">Multi-pass membrane protein</topology>
    </subcellularLocation>
</comment>
<evidence type="ECO:0000256" key="5">
    <source>
        <dbReference type="ARBA" id="ARBA00023065"/>
    </source>
</evidence>
<feature type="domain" description="Potassium channel" evidence="9">
    <location>
        <begin position="277"/>
        <end position="337"/>
    </location>
</feature>
<dbReference type="PANTHER" id="PTHR11003:SF334">
    <property type="entry name" value="FI03418P"/>
    <property type="match status" value="1"/>
</dbReference>
<evidence type="ECO:0000256" key="8">
    <source>
        <dbReference type="SAM" id="Phobius"/>
    </source>
</evidence>
<dbReference type="SUPFAM" id="SSF81324">
    <property type="entry name" value="Voltage-gated potassium channels"/>
    <property type="match status" value="2"/>
</dbReference>
<evidence type="ECO:0000256" key="1">
    <source>
        <dbReference type="ARBA" id="ARBA00004141"/>
    </source>
</evidence>
<feature type="transmembrane region" description="Helical" evidence="8">
    <location>
        <begin position="316"/>
        <end position="338"/>
    </location>
</feature>
<feature type="transmembrane region" description="Helical" evidence="8">
    <location>
        <begin position="1111"/>
        <end position="1130"/>
    </location>
</feature>
<feature type="transmembrane region" description="Helical" evidence="8">
    <location>
        <begin position="1169"/>
        <end position="1190"/>
    </location>
</feature>
<dbReference type="Pfam" id="PF07885">
    <property type="entry name" value="Ion_trans_2"/>
    <property type="match status" value="2"/>
</dbReference>
<dbReference type="InterPro" id="IPR003280">
    <property type="entry name" value="2pore_dom_K_chnl"/>
</dbReference>
<feature type="transmembrane region" description="Helical" evidence="8">
    <location>
        <begin position="283"/>
        <end position="304"/>
    </location>
</feature>
<name>A0AA85KEA0_TRIRE</name>
<dbReference type="GO" id="GO:0030322">
    <property type="term" value="P:stabilization of membrane potential"/>
    <property type="evidence" value="ECO:0007669"/>
    <property type="project" value="TreeGrafter"/>
</dbReference>
<dbReference type="GO" id="GO:0005886">
    <property type="term" value="C:plasma membrane"/>
    <property type="evidence" value="ECO:0007669"/>
    <property type="project" value="TreeGrafter"/>
</dbReference>
<evidence type="ECO:0000313" key="10">
    <source>
        <dbReference type="Proteomes" id="UP000050795"/>
    </source>
</evidence>
<dbReference type="PANTHER" id="PTHR11003">
    <property type="entry name" value="POTASSIUM CHANNEL, SUBFAMILY K"/>
    <property type="match status" value="1"/>
</dbReference>
<evidence type="ECO:0000256" key="7">
    <source>
        <dbReference type="ARBA" id="ARBA00023303"/>
    </source>
</evidence>
<dbReference type="Proteomes" id="UP000050795">
    <property type="component" value="Unassembled WGS sequence"/>
</dbReference>
<keyword evidence="6 8" id="KW-0472">Membrane</keyword>
<evidence type="ECO:0000256" key="3">
    <source>
        <dbReference type="ARBA" id="ARBA00022692"/>
    </source>
</evidence>
<evidence type="ECO:0000256" key="4">
    <source>
        <dbReference type="ARBA" id="ARBA00022989"/>
    </source>
</evidence>
<keyword evidence="3 8" id="KW-0812">Transmembrane</keyword>
<sequence>MIFQQEFNPQHLFSPIHLAAAQIFSPKATTVLSREERLRLRKEERRRRKLQELKSGCKRFIAMLFSHIGLSGLVIAYTIIGGIMFGNIERRKEKETKTLAYEYRIEASNEFLHLLFSELQVYLTKQPQSCNNTIAFMSFILDFLEKEKPKKSITSTVDGLVENSNFTMNATSFMNTTQFFTTDNANTTIEQSLNDTVYTNSSINMTNLIDSKSSMITDLRNITQSITEQELDHIRGENSLKTQFIILLRGRIQIALMEFTKRVVDFIETDGWNGNDSMEDLKWSFAGSVLYAITVITTIGYGHATPKTDTGKLMTILYALIGIPLMFLYLSNIGDYLADVFRVIYSRTCRTSCDRFCSASIFSLKNDKTRMEQLNESALPVDNDPSVNPTHATHGRRRKRVLLQPFTVNTTSNIPNDNHNLSLTDTNENKINLNKEMCKDDKQVMNNISNETNKGFNRKWNSQLDKLKNKQFFIKLSSYLQKSRVYIAQSRLAAFFNTDSKSALAQAKSNLRELFHPTFTWIQQMVKGLIYQDENANASKPTEIPTDEVIYVPNNQSDNQTLCRTTAMVERNDPSGTNYSDTFEDSKHLYEYLTKQQNQLNKTMKLKYGSTCASVPDGNYSTLSNTFTPNAYMFTSPTSLPTSATIPVQNQPALYNLQKESAKYFTYDGQHRKFYLMARYLRSVQRQRRHKRRVRKRLQEQARAELKRKENEKLYGTLLKHKDNPKMEVKRRTAHRINSFDSVSNDKVSTGSTILSESETEYVSGDGTIRLLCWKDIDIDLEVRSLDEENNETQTLKSTENIKLDNPEEGDTSTVIVNTNVCDIKSHLDRTYSAKDSMHRIKRRKIHCKTPNSKSFSNFKQVAQNELSSTLSCKTSTNDTLDHTGMSSRNAILGSNLQSPRKPTFTPFKPQENFLQNTISSMGCEEPYDISSMSTLVRPYPANMQKTYNQVNNNKVFTSKSGVPNPPAYTSFQQSAPFIPVANMYNKNITPTLLENFKYPPLFTLPYRKNQPHPQQFQYSTIPLVPESYGLQSDAFQKLLQSTVISNPYATCETASHDIKPEQLDSEVVVQLSYYSQRGSVQSEEDLSFFSYRDGFVADEDVSKVTVPISLSLVIMTTYILIGAIVFSIWQDPDYLKWSYFCFITLSTIGFGDIVPGTKIDSTNPKEKLIIICLYVAIGLSVFAMCFKLMQEEVVDKMKWFAFRIGILKKKETNETTDKSFYPMSRN</sequence>
<evidence type="ECO:0000259" key="9">
    <source>
        <dbReference type="Pfam" id="PF07885"/>
    </source>
</evidence>
<accession>A0AA85KEA0</accession>
<feature type="transmembrane region" description="Helical" evidence="8">
    <location>
        <begin position="1136"/>
        <end position="1157"/>
    </location>
</feature>
<dbReference type="WBParaSite" id="TREG1_71710.1">
    <property type="protein sequence ID" value="TREG1_71710.1"/>
    <property type="gene ID" value="TREG1_71710"/>
</dbReference>
<dbReference type="AlphaFoldDB" id="A0AA85KEA0"/>
<feature type="transmembrane region" description="Helical" evidence="8">
    <location>
        <begin position="60"/>
        <end position="85"/>
    </location>
</feature>
<keyword evidence="7" id="KW-0407">Ion channel</keyword>
<protein>
    <recommendedName>
        <fullName evidence="9">Potassium channel domain-containing protein</fullName>
    </recommendedName>
</protein>